<name>A0A6N2SZ50_9FIRM</name>
<sequence>MGKLTQLEEVRRERKRKRLVKRITGLAVGLALLVGVAFFWQQIADLDLATQVEDLIASFGSGSGYPVETPGGIVKTMFDADGQVGVLNDTNLYVYNKSGKQVKNILHGYNNPALRAEGGRILVFDRGGNGLRVESKSKNLFSITYDNPITSADLSSGGNLAVAVGSSQYQGQVIVYNKRFEEIFRWLSSDTVLDVALSDKGNTMAVASVTTVNGQIASTVRLFKFNSEQPVAEIPLTGELVVALRTGDGGLFYAVTDQGITAITSGGKVEASYSFGGDPLAAFDCSGGKGIAVVLGDFKENRSLTAYVLDEKLKVKGSAVLNVRPELLRHDSKGVYFLADNKVYCYTNTMDLVDTVDTPDARCAYIQGNRLYYTTSKKMDRVSVSRPEKLPKESSPSSAG</sequence>
<organism evidence="3">
    <name type="scientific">uncultured Anaerotruncus sp</name>
    <dbReference type="NCBI Taxonomy" id="905011"/>
    <lineage>
        <taxon>Bacteria</taxon>
        <taxon>Bacillati</taxon>
        <taxon>Bacillota</taxon>
        <taxon>Clostridia</taxon>
        <taxon>Eubacteriales</taxon>
        <taxon>Oscillospiraceae</taxon>
        <taxon>Anaerotruncus</taxon>
        <taxon>environmental samples</taxon>
    </lineage>
</organism>
<dbReference type="Pfam" id="PF18975">
    <property type="entry name" value="DUF5711"/>
    <property type="match status" value="1"/>
</dbReference>
<proteinExistence type="predicted"/>
<dbReference type="InterPro" id="IPR043765">
    <property type="entry name" value="DUF5711"/>
</dbReference>
<evidence type="ECO:0000313" key="3">
    <source>
        <dbReference type="EMBL" id="VYS98813.1"/>
    </source>
</evidence>
<evidence type="ECO:0000256" key="1">
    <source>
        <dbReference type="SAM" id="MobiDB-lite"/>
    </source>
</evidence>
<gene>
    <name evidence="3" type="ORF">AULFYP135_01190</name>
</gene>
<feature type="region of interest" description="Disordered" evidence="1">
    <location>
        <begin position="381"/>
        <end position="400"/>
    </location>
</feature>
<keyword evidence="2" id="KW-0812">Transmembrane</keyword>
<dbReference type="InterPro" id="IPR015943">
    <property type="entry name" value="WD40/YVTN_repeat-like_dom_sf"/>
</dbReference>
<dbReference type="SUPFAM" id="SSF50998">
    <property type="entry name" value="Quinoprotein alcohol dehydrogenase-like"/>
    <property type="match status" value="1"/>
</dbReference>
<feature type="compositionally biased region" description="Basic and acidic residues" evidence="1">
    <location>
        <begin position="381"/>
        <end position="392"/>
    </location>
</feature>
<dbReference type="EMBL" id="CACRSL010000003">
    <property type="protein sequence ID" value="VYS98813.1"/>
    <property type="molecule type" value="Genomic_DNA"/>
</dbReference>
<protein>
    <submittedName>
        <fullName evidence="3">Uncharacterized protein</fullName>
    </submittedName>
</protein>
<dbReference type="AlphaFoldDB" id="A0A6N2SZ50"/>
<dbReference type="Gene3D" id="2.130.10.10">
    <property type="entry name" value="YVTN repeat-like/Quinoprotein amine dehydrogenase"/>
    <property type="match status" value="1"/>
</dbReference>
<evidence type="ECO:0000256" key="2">
    <source>
        <dbReference type="SAM" id="Phobius"/>
    </source>
</evidence>
<accession>A0A6N2SZ50</accession>
<keyword evidence="2" id="KW-0472">Membrane</keyword>
<keyword evidence="2" id="KW-1133">Transmembrane helix</keyword>
<feature type="transmembrane region" description="Helical" evidence="2">
    <location>
        <begin position="20"/>
        <end position="40"/>
    </location>
</feature>
<dbReference type="InterPro" id="IPR011047">
    <property type="entry name" value="Quinoprotein_ADH-like_sf"/>
</dbReference>
<reference evidence="3" key="1">
    <citation type="submission" date="2019-11" db="EMBL/GenBank/DDBJ databases">
        <authorList>
            <person name="Feng L."/>
        </authorList>
    </citation>
    <scope>NUCLEOTIDE SEQUENCE</scope>
    <source>
        <strain evidence="3">AundefinedLFYP135</strain>
    </source>
</reference>